<dbReference type="InterPro" id="IPR000306">
    <property type="entry name" value="Znf_FYVE"/>
</dbReference>
<dbReference type="SMART" id="SM00064">
    <property type="entry name" value="FYVE"/>
    <property type="match status" value="1"/>
</dbReference>
<dbReference type="PROSITE" id="PS50178">
    <property type="entry name" value="ZF_FYVE"/>
    <property type="match status" value="1"/>
</dbReference>
<keyword evidence="4 12" id="KW-0812">Transmembrane</keyword>
<feature type="compositionally biased region" description="Pro residues" evidence="11">
    <location>
        <begin position="108"/>
        <end position="126"/>
    </location>
</feature>
<dbReference type="InterPro" id="IPR001087">
    <property type="entry name" value="GDSL"/>
</dbReference>
<feature type="compositionally biased region" description="Low complexity" evidence="11">
    <location>
        <begin position="127"/>
        <end position="146"/>
    </location>
</feature>
<evidence type="ECO:0000313" key="14">
    <source>
        <dbReference type="EMBL" id="KAG5390691.1"/>
    </source>
</evidence>
<evidence type="ECO:0000256" key="9">
    <source>
        <dbReference type="ARBA" id="ARBA00023136"/>
    </source>
</evidence>
<dbReference type="InterPro" id="IPR017455">
    <property type="entry name" value="Znf_FYVE-rel"/>
</dbReference>
<dbReference type="Proteomes" id="UP000823674">
    <property type="component" value="Chromosome A08"/>
</dbReference>
<evidence type="ECO:0000256" key="12">
    <source>
        <dbReference type="SAM" id="Phobius"/>
    </source>
</evidence>
<sequence length="1310" mass="143991">MQPGGDYNSYYHHHHHQYPPQFPNPSPNPTDLAQNTYASAPPFTGGYGAGDYSQNYQPPYGVQNTEHVPPPSAPPPATNPNSYSALTQPPPIHPPAPSSYGSSAQPPMYYPPFDPPPSSAPAPNPNPLLHAPQQPYSSSYSSTPSYGDYGRSESSASDLYGKRSGSGGGGGGYPAFEDSSSYGDGVYPYSGGGKVEPYGSRGTAPKSSNSTLFDDYGRPISVSDSSSSASSKSAKIARAVPKADVQEDASGGVQKFRVKLLAETYGQTTTDVLCQIGLDGLRMLDPSSSRTLRIYPLENITRCEKLDSSILAFWSNTPVDFEAKRIRLQSNSYTTNTLLDTVTAAMFQAKEIGGSSRPPVSAKLVEQSAEKKKGLGDWMNKIKPVNEEKDHWVPDEAVSKCTSCGSDFGAFNRRHHCRNCGDVFCDKCTQGRIALTAEENAPQVRVCDRCMAEVSQRLSNAKESASRNMSLQSHEDLARKLQEEMQRNRKSSSGSREGSGRRMKEVACPTCTVHLQVQVPSSGSETIECGQYRLVRFLIFLLSIFICFVTIHSQCPPTLPAPQRMPPPPPPPGPSSKPCPPQGTYKFPPAPQPVPSLAPCTCPCPSDPSPRQEPPKNVTVPALFVFGDSLVDTGNNNNVSTPLRCNFRPYGIDFLQGVPTGRYSDGKVPSDFLAEYLGIKSVVPAYMDPKLQPDDLLTGVCFASGGSGYIPMTPTYLNVIPMLHQLTYFQHYIARVKKLVGQEKGDQIITNGLAIVFAGSNDMGITYYGPGAQWVKDDIYSFTSNMVESATSFAMQLYGYGARHIGVAGMTPLGCIPAQRTLKGGPHRKCAQDVNYAVQIFNTKLSIALDHLAKTLPDSKLVFMDIYSPFSQILENPADYGFEVINRGCCGTGLVETGPLCNQETSTVCRNISAYLYWDTVKRAAKPVELRAMVLPWEKNSEKEYRRSLTSKLSVNEEYKEAFRTKSYLDIRTKAEDQLGITFSSKLSSSPPSASHSPSSSDLSFHSHFTDYLLDPPQETLDALMQDSSFHNLLANFFDFSSDACDVCESLLQCIQQIKINHIKIKRVIKIGKRVCNNGAKTPERALVFQELSRYALLKNPLYSIINQAQFRRVHDANSELLARLTSKRRRIRRKDRFFKFCKKLGGCSLVISHSAIVITLLIVALHSILGVLVAPAVLGLCSLGLLRKKKKKAKRNVENKSKTDPSLEKLGTQMDIAAKGMFIMINDLDTLSRLAGRLCDEIEHRKTVAAMCAKSGKIEVLKEALREFSGHEERFLEQLQELEEHLYLCFHTINRSRRLVFAQITGPSS</sequence>
<dbReference type="InterPro" id="IPR008265">
    <property type="entry name" value="Lipase_GDSL_AS"/>
</dbReference>
<evidence type="ECO:0000313" key="15">
    <source>
        <dbReference type="Proteomes" id="UP000823674"/>
    </source>
</evidence>
<evidence type="ECO:0000256" key="8">
    <source>
        <dbReference type="ARBA" id="ARBA00022989"/>
    </source>
</evidence>
<feature type="region of interest" description="Disordered" evidence="11">
    <location>
        <begin position="560"/>
        <end position="590"/>
    </location>
</feature>
<proteinExistence type="inferred from homology"/>
<dbReference type="PANTHER" id="PTHR46977">
    <property type="entry name" value="PROTEIN FREE1"/>
    <property type="match status" value="1"/>
</dbReference>
<feature type="compositionally biased region" description="Gly residues" evidence="11">
    <location>
        <begin position="164"/>
        <end position="173"/>
    </location>
</feature>
<feature type="domain" description="FYVE-type" evidence="13">
    <location>
        <begin position="395"/>
        <end position="455"/>
    </location>
</feature>
<accession>A0ABQ7LVW3</accession>
<organism evidence="14 15">
    <name type="scientific">Brassica rapa subsp. trilocularis</name>
    <dbReference type="NCBI Taxonomy" id="1813537"/>
    <lineage>
        <taxon>Eukaryota</taxon>
        <taxon>Viridiplantae</taxon>
        <taxon>Streptophyta</taxon>
        <taxon>Embryophyta</taxon>
        <taxon>Tracheophyta</taxon>
        <taxon>Spermatophyta</taxon>
        <taxon>Magnoliopsida</taxon>
        <taxon>eudicotyledons</taxon>
        <taxon>Gunneridae</taxon>
        <taxon>Pentapetalae</taxon>
        <taxon>rosids</taxon>
        <taxon>malvids</taxon>
        <taxon>Brassicales</taxon>
        <taxon>Brassicaceae</taxon>
        <taxon>Brassiceae</taxon>
        <taxon>Brassica</taxon>
    </lineage>
</organism>
<evidence type="ECO:0000256" key="1">
    <source>
        <dbReference type="ARBA" id="ARBA00004370"/>
    </source>
</evidence>
<protein>
    <recommendedName>
        <fullName evidence="13">FYVE-type domain-containing protein</fullName>
    </recommendedName>
</protein>
<dbReference type="InterPro" id="IPR013083">
    <property type="entry name" value="Znf_RING/FYVE/PHD"/>
</dbReference>
<keyword evidence="9 12" id="KW-0472">Membrane</keyword>
<name>A0ABQ7LVW3_BRACM</name>
<evidence type="ECO:0000256" key="7">
    <source>
        <dbReference type="ARBA" id="ARBA00022833"/>
    </source>
</evidence>
<dbReference type="InterPro" id="IPR007749">
    <property type="entry name" value="DUF677"/>
</dbReference>
<evidence type="ECO:0000256" key="6">
    <source>
        <dbReference type="ARBA" id="ARBA00022771"/>
    </source>
</evidence>
<dbReference type="EMBL" id="JADBGQ010000007">
    <property type="protein sequence ID" value="KAG5390691.1"/>
    <property type="molecule type" value="Genomic_DNA"/>
</dbReference>
<keyword evidence="15" id="KW-1185">Reference proteome</keyword>
<keyword evidence="7" id="KW-0862">Zinc</keyword>
<dbReference type="PANTHER" id="PTHR46977:SF1">
    <property type="entry name" value="PROTEIN FREE1"/>
    <property type="match status" value="1"/>
</dbReference>
<reference evidence="14 15" key="1">
    <citation type="submission" date="2021-03" db="EMBL/GenBank/DDBJ databases">
        <authorList>
            <person name="King G.J."/>
            <person name="Bancroft I."/>
            <person name="Baten A."/>
            <person name="Bloomfield J."/>
            <person name="Borpatragohain P."/>
            <person name="He Z."/>
            <person name="Irish N."/>
            <person name="Irwin J."/>
            <person name="Liu K."/>
            <person name="Mauleon R.P."/>
            <person name="Moore J."/>
            <person name="Morris R."/>
            <person name="Ostergaard L."/>
            <person name="Wang B."/>
            <person name="Wells R."/>
        </authorList>
    </citation>
    <scope>NUCLEOTIDE SEQUENCE [LARGE SCALE GENOMIC DNA]</scope>
    <source>
        <strain evidence="14">R-o-18</strain>
        <tissue evidence="14">Leaf</tissue>
    </source>
</reference>
<dbReference type="InterPro" id="IPR011011">
    <property type="entry name" value="Znf_FYVE_PHD"/>
</dbReference>
<evidence type="ECO:0000256" key="5">
    <source>
        <dbReference type="ARBA" id="ARBA00022723"/>
    </source>
</evidence>
<dbReference type="Pfam" id="PF01363">
    <property type="entry name" value="FYVE"/>
    <property type="match status" value="1"/>
</dbReference>
<evidence type="ECO:0000256" key="3">
    <source>
        <dbReference type="ARBA" id="ARBA00009074"/>
    </source>
</evidence>
<evidence type="ECO:0000256" key="11">
    <source>
        <dbReference type="SAM" id="MobiDB-lite"/>
    </source>
</evidence>
<feature type="compositionally biased region" description="Polar residues" evidence="11">
    <location>
        <begin position="52"/>
        <end position="66"/>
    </location>
</feature>
<feature type="transmembrane region" description="Helical" evidence="12">
    <location>
        <begin position="1169"/>
        <end position="1187"/>
    </location>
</feature>
<keyword evidence="5" id="KW-0479">Metal-binding</keyword>
<comment type="similarity">
    <text evidence="3">Belongs to the UPF0496 family.</text>
</comment>
<feature type="compositionally biased region" description="Pro residues" evidence="11">
    <location>
        <begin position="88"/>
        <end position="97"/>
    </location>
</feature>
<evidence type="ECO:0000256" key="10">
    <source>
        <dbReference type="PROSITE-ProRule" id="PRU00091"/>
    </source>
</evidence>
<comment type="similarity">
    <text evidence="2">Belongs to the 'GDSL' lipolytic enzyme family.</text>
</comment>
<feature type="compositionally biased region" description="Pro residues" evidence="11">
    <location>
        <begin position="68"/>
        <end position="78"/>
    </location>
</feature>
<keyword evidence="8 12" id="KW-1133">Transmembrane helix</keyword>
<feature type="compositionally biased region" description="Pro residues" evidence="11">
    <location>
        <begin position="560"/>
        <end position="581"/>
    </location>
</feature>
<dbReference type="InterPro" id="IPR035669">
    <property type="entry name" value="SGNH_plant_lipase-like"/>
</dbReference>
<dbReference type="Gene3D" id="3.30.40.10">
    <property type="entry name" value="Zinc/RING finger domain, C3HC4 (zinc finger)"/>
    <property type="match status" value="1"/>
</dbReference>
<dbReference type="InterPro" id="IPR036514">
    <property type="entry name" value="SGNH_hydro_sf"/>
</dbReference>
<gene>
    <name evidence="14" type="primary">A08p038030.1_BraROA</name>
    <name evidence="14" type="ORF">IGI04_032232</name>
</gene>
<dbReference type="SUPFAM" id="SSF57903">
    <property type="entry name" value="FYVE/PHD zinc finger"/>
    <property type="match status" value="1"/>
</dbReference>
<dbReference type="InterPro" id="IPR045893">
    <property type="entry name" value="FREE1"/>
</dbReference>
<dbReference type="Pfam" id="PF05055">
    <property type="entry name" value="DUF677"/>
    <property type="match status" value="1"/>
</dbReference>
<dbReference type="PROSITE" id="PS01098">
    <property type="entry name" value="LIPASE_GDSL_SER"/>
    <property type="match status" value="1"/>
</dbReference>
<evidence type="ECO:0000259" key="13">
    <source>
        <dbReference type="PROSITE" id="PS50178"/>
    </source>
</evidence>
<evidence type="ECO:0000256" key="4">
    <source>
        <dbReference type="ARBA" id="ARBA00022692"/>
    </source>
</evidence>
<feature type="region of interest" description="Disordered" evidence="11">
    <location>
        <begin position="198"/>
        <end position="217"/>
    </location>
</feature>
<feature type="region of interest" description="Disordered" evidence="11">
    <location>
        <begin position="1"/>
        <end position="181"/>
    </location>
</feature>
<dbReference type="Pfam" id="PF00657">
    <property type="entry name" value="Lipase_GDSL"/>
    <property type="match status" value="1"/>
</dbReference>
<comment type="subcellular location">
    <subcellularLocation>
        <location evidence="1">Membrane</location>
    </subcellularLocation>
</comment>
<dbReference type="CDD" id="cd01837">
    <property type="entry name" value="SGNH_plant_lipase_like"/>
    <property type="match status" value="1"/>
</dbReference>
<keyword evidence="6 10" id="KW-0863">Zinc-finger</keyword>
<evidence type="ECO:0000256" key="2">
    <source>
        <dbReference type="ARBA" id="ARBA00008668"/>
    </source>
</evidence>
<dbReference type="Gene3D" id="3.40.50.1110">
    <property type="entry name" value="SGNH hydrolase"/>
    <property type="match status" value="1"/>
</dbReference>
<feature type="region of interest" description="Disordered" evidence="11">
    <location>
        <begin position="482"/>
        <end position="503"/>
    </location>
</feature>
<comment type="caution">
    <text evidence="14">The sequence shown here is derived from an EMBL/GenBank/DDBJ whole genome shotgun (WGS) entry which is preliminary data.</text>
</comment>